<dbReference type="RefSeq" id="WP_344637499.1">
    <property type="nucleotide sequence ID" value="NZ_BAAATR010000015.1"/>
</dbReference>
<evidence type="ECO:0000313" key="3">
    <source>
        <dbReference type="Proteomes" id="UP001500305"/>
    </source>
</evidence>
<reference evidence="3" key="1">
    <citation type="journal article" date="2019" name="Int. J. Syst. Evol. Microbiol.">
        <title>The Global Catalogue of Microorganisms (GCM) 10K type strain sequencing project: providing services to taxonomists for standard genome sequencing and annotation.</title>
        <authorList>
            <consortium name="The Broad Institute Genomics Platform"/>
            <consortium name="The Broad Institute Genome Sequencing Center for Infectious Disease"/>
            <person name="Wu L."/>
            <person name="Ma J."/>
        </authorList>
    </citation>
    <scope>NUCLEOTIDE SEQUENCE [LARGE SCALE GENOMIC DNA]</scope>
    <source>
        <strain evidence="3">JCM 7356</strain>
    </source>
</reference>
<comment type="caution">
    <text evidence="2">The sequence shown here is derived from an EMBL/GenBank/DDBJ whole genome shotgun (WGS) entry which is preliminary data.</text>
</comment>
<dbReference type="InterPro" id="IPR011990">
    <property type="entry name" value="TPR-like_helical_dom_sf"/>
</dbReference>
<feature type="region of interest" description="Disordered" evidence="1">
    <location>
        <begin position="180"/>
        <end position="206"/>
    </location>
</feature>
<proteinExistence type="predicted"/>
<dbReference type="Proteomes" id="UP001500305">
    <property type="component" value="Unassembled WGS sequence"/>
</dbReference>
<dbReference type="Gene3D" id="1.25.40.10">
    <property type="entry name" value="Tetratricopeptide repeat domain"/>
    <property type="match status" value="1"/>
</dbReference>
<evidence type="ECO:0000256" key="1">
    <source>
        <dbReference type="SAM" id="MobiDB-lite"/>
    </source>
</evidence>
<accession>A0ABP5R6D0</accession>
<keyword evidence="3" id="KW-1185">Reference proteome</keyword>
<organism evidence="2 3">
    <name type="scientific">Kitasatospora cystarginea</name>
    <dbReference type="NCBI Taxonomy" id="58350"/>
    <lineage>
        <taxon>Bacteria</taxon>
        <taxon>Bacillati</taxon>
        <taxon>Actinomycetota</taxon>
        <taxon>Actinomycetes</taxon>
        <taxon>Kitasatosporales</taxon>
        <taxon>Streptomycetaceae</taxon>
        <taxon>Kitasatospora</taxon>
    </lineage>
</organism>
<evidence type="ECO:0000313" key="2">
    <source>
        <dbReference type="EMBL" id="GAA2250582.1"/>
    </source>
</evidence>
<name>A0ABP5R6D0_9ACTN</name>
<dbReference type="EMBL" id="BAAATR010000015">
    <property type="protein sequence ID" value="GAA2250582.1"/>
    <property type="molecule type" value="Genomic_DNA"/>
</dbReference>
<sequence>MTRRSGTFSYTQAEMALELEEAAAASHGEERLDLLAHAAKHWAEDDEHARALTLFTEVIESRREYPELDWALPAYAYSLFAVGRTEEAWAAVDAAEAHARARHSSAAHQRLADYLDSAGQLERAERNYTAALDLLLDGGDREPAVTRHPRETSPVARIRIDRRRLREQLGLPRDEHDLAAERELAAEQPASRRTLRDRLRGMRSTT</sequence>
<gene>
    <name evidence="2" type="ORF">GCM10010430_36770</name>
</gene>
<dbReference type="SUPFAM" id="SSF48452">
    <property type="entry name" value="TPR-like"/>
    <property type="match status" value="1"/>
</dbReference>
<evidence type="ECO:0008006" key="4">
    <source>
        <dbReference type="Google" id="ProtNLM"/>
    </source>
</evidence>
<protein>
    <recommendedName>
        <fullName evidence="4">Tetratricopeptide repeat protein</fullName>
    </recommendedName>
</protein>